<dbReference type="PANTHER" id="PTHR30329">
    <property type="entry name" value="STATOR ELEMENT OF FLAGELLAR MOTOR COMPLEX"/>
    <property type="match status" value="1"/>
</dbReference>
<dbReference type="Proteomes" id="UP000285456">
    <property type="component" value="Unassembled WGS sequence"/>
</dbReference>
<evidence type="ECO:0000259" key="8">
    <source>
        <dbReference type="PROSITE" id="PS51123"/>
    </source>
</evidence>
<evidence type="ECO:0000256" key="1">
    <source>
        <dbReference type="ARBA" id="ARBA00004162"/>
    </source>
</evidence>
<dbReference type="SUPFAM" id="SSF103088">
    <property type="entry name" value="OmpA-like"/>
    <property type="match status" value="1"/>
</dbReference>
<keyword evidence="5" id="KW-1133">Transmembrane helix</keyword>
<evidence type="ECO:0000313" key="9">
    <source>
        <dbReference type="EMBL" id="RHW29406.1"/>
    </source>
</evidence>
<keyword evidence="9" id="KW-0282">Flagellum</keyword>
<sequence>MKRRETRKRNERGTPKWMVTYSDMVTLILVFFILLFSMSQIDLNKFKAISQSFQDRMILDFSSSAVPMDNPTEQINQDDDLGEMPNEFEFPSQDKEVMNQEEAEKEDPLNGLLEDIESYLNENDLNEVITANRTERGIVLVLQDSIFFESGEADILEEGEPFLQEIGYLLMEIPNEVKVEGHTDSRPMSSFRYPSNWELSGGRASSVVRYLIEEFNIDESRFSIAGYGETRPRVPNDTEANMRENRRVEIIILNTGEE</sequence>
<keyword evidence="9" id="KW-0969">Cilium</keyword>
<comment type="subcellular location">
    <subcellularLocation>
        <location evidence="1">Cell membrane</location>
        <topology evidence="1">Single-pass membrane protein</topology>
    </subcellularLocation>
</comment>
<evidence type="ECO:0000256" key="7">
    <source>
        <dbReference type="PROSITE-ProRule" id="PRU00473"/>
    </source>
</evidence>
<dbReference type="RefSeq" id="WP_095311114.1">
    <property type="nucleotide sequence ID" value="NZ_JAMAWL010000002.1"/>
</dbReference>
<accession>A0A417YA63</accession>
<evidence type="ECO:0000256" key="2">
    <source>
        <dbReference type="ARBA" id="ARBA00008914"/>
    </source>
</evidence>
<organism evidence="9 10">
    <name type="scientific">Oceanobacillus profundus</name>
    <dbReference type="NCBI Taxonomy" id="372463"/>
    <lineage>
        <taxon>Bacteria</taxon>
        <taxon>Bacillati</taxon>
        <taxon>Bacillota</taxon>
        <taxon>Bacilli</taxon>
        <taxon>Bacillales</taxon>
        <taxon>Bacillaceae</taxon>
        <taxon>Oceanobacillus</taxon>
    </lineage>
</organism>
<keyword evidence="4" id="KW-0812">Transmembrane</keyword>
<dbReference type="InterPro" id="IPR025713">
    <property type="entry name" value="MotB-like_N_dom"/>
</dbReference>
<dbReference type="PROSITE" id="PS51123">
    <property type="entry name" value="OMPA_2"/>
    <property type="match status" value="1"/>
</dbReference>
<evidence type="ECO:0000256" key="5">
    <source>
        <dbReference type="ARBA" id="ARBA00022989"/>
    </source>
</evidence>
<gene>
    <name evidence="9" type="primary">motB</name>
    <name evidence="9" type="ORF">D1B32_22340</name>
</gene>
<dbReference type="PANTHER" id="PTHR30329:SF16">
    <property type="entry name" value="CHEMOTAXIS MOTB PROTEIN"/>
    <property type="match status" value="1"/>
</dbReference>
<keyword evidence="9" id="KW-0966">Cell projection</keyword>
<evidence type="ECO:0000256" key="6">
    <source>
        <dbReference type="ARBA" id="ARBA00023136"/>
    </source>
</evidence>
<comment type="caution">
    <text evidence="9">The sequence shown here is derived from an EMBL/GenBank/DDBJ whole genome shotgun (WGS) entry which is preliminary data.</text>
</comment>
<dbReference type="Pfam" id="PF13677">
    <property type="entry name" value="MotB_plug"/>
    <property type="match status" value="1"/>
</dbReference>
<dbReference type="GO" id="GO:0005886">
    <property type="term" value="C:plasma membrane"/>
    <property type="evidence" value="ECO:0007669"/>
    <property type="project" value="UniProtKB-SubCell"/>
</dbReference>
<keyword evidence="10" id="KW-1185">Reference proteome</keyword>
<dbReference type="InterPro" id="IPR036737">
    <property type="entry name" value="OmpA-like_sf"/>
</dbReference>
<evidence type="ECO:0000256" key="3">
    <source>
        <dbReference type="ARBA" id="ARBA00022475"/>
    </source>
</evidence>
<evidence type="ECO:0000256" key="4">
    <source>
        <dbReference type="ARBA" id="ARBA00022692"/>
    </source>
</evidence>
<dbReference type="NCBIfam" id="NF005382">
    <property type="entry name" value="PRK06925.1"/>
    <property type="match status" value="1"/>
</dbReference>
<reference evidence="9 10" key="1">
    <citation type="journal article" date="2007" name="Int. J. Syst. Evol. Microbiol.">
        <title>Oceanobacillus profundus sp. nov., isolated from a deep-sea sediment core.</title>
        <authorList>
            <person name="Kim Y.G."/>
            <person name="Choi D.H."/>
            <person name="Hyun S."/>
            <person name="Cho B.C."/>
        </authorList>
    </citation>
    <scope>NUCLEOTIDE SEQUENCE [LARGE SCALE GENOMIC DNA]</scope>
    <source>
        <strain evidence="9 10">DSM 18246</strain>
    </source>
</reference>
<dbReference type="InterPro" id="IPR050330">
    <property type="entry name" value="Bact_OuterMem_StrucFunc"/>
</dbReference>
<keyword evidence="6 7" id="KW-0472">Membrane</keyword>
<name>A0A417YA63_9BACI</name>
<dbReference type="EMBL" id="QWEH01000027">
    <property type="protein sequence ID" value="RHW29406.1"/>
    <property type="molecule type" value="Genomic_DNA"/>
</dbReference>
<dbReference type="OrthoDB" id="9815217at2"/>
<dbReference type="Pfam" id="PF00691">
    <property type="entry name" value="OmpA"/>
    <property type="match status" value="1"/>
</dbReference>
<proteinExistence type="inferred from homology"/>
<keyword evidence="3" id="KW-1003">Cell membrane</keyword>
<comment type="similarity">
    <text evidence="2">Belongs to the MotB family.</text>
</comment>
<feature type="domain" description="OmpA-like" evidence="8">
    <location>
        <begin position="135"/>
        <end position="256"/>
    </location>
</feature>
<dbReference type="CDD" id="cd07185">
    <property type="entry name" value="OmpA_C-like"/>
    <property type="match status" value="1"/>
</dbReference>
<dbReference type="InterPro" id="IPR006665">
    <property type="entry name" value="OmpA-like"/>
</dbReference>
<evidence type="ECO:0000313" key="10">
    <source>
        <dbReference type="Proteomes" id="UP000285456"/>
    </source>
</evidence>
<protein>
    <submittedName>
        <fullName evidence="9">Flagellar motor protein MotB</fullName>
    </submittedName>
</protein>
<dbReference type="AlphaFoldDB" id="A0A417YA63"/>
<dbReference type="Gene3D" id="3.30.1330.60">
    <property type="entry name" value="OmpA-like domain"/>
    <property type="match status" value="1"/>
</dbReference>